<dbReference type="GO" id="GO:0043240">
    <property type="term" value="C:Fanconi anaemia nuclear complex"/>
    <property type="evidence" value="ECO:0007669"/>
    <property type="project" value="InterPro"/>
</dbReference>
<protein>
    <submittedName>
        <fullName evidence="1">Uncharacterized protein</fullName>
    </submittedName>
</protein>
<dbReference type="AlphaFoldDB" id="A0A068U5N4"/>
<dbReference type="Gramene" id="CDP03786">
    <property type="protein sequence ID" value="CDP03786"/>
    <property type="gene ID" value="GSCOC_T00016268001"/>
</dbReference>
<accession>A0A068U5N4</accession>
<dbReference type="Proteomes" id="UP000295252">
    <property type="component" value="Chromosome I"/>
</dbReference>
<reference evidence="2" key="1">
    <citation type="journal article" date="2014" name="Science">
        <title>The coffee genome provides insight into the convergent evolution of caffeine biosynthesis.</title>
        <authorList>
            <person name="Denoeud F."/>
            <person name="Carretero-Paulet L."/>
            <person name="Dereeper A."/>
            <person name="Droc G."/>
            <person name="Guyot R."/>
            <person name="Pietrella M."/>
            <person name="Zheng C."/>
            <person name="Alberti A."/>
            <person name="Anthony F."/>
            <person name="Aprea G."/>
            <person name="Aury J.M."/>
            <person name="Bento P."/>
            <person name="Bernard M."/>
            <person name="Bocs S."/>
            <person name="Campa C."/>
            <person name="Cenci A."/>
            <person name="Combes M.C."/>
            <person name="Crouzillat D."/>
            <person name="Da Silva C."/>
            <person name="Daddiego L."/>
            <person name="De Bellis F."/>
            <person name="Dussert S."/>
            <person name="Garsmeur O."/>
            <person name="Gayraud T."/>
            <person name="Guignon V."/>
            <person name="Jahn K."/>
            <person name="Jamilloux V."/>
            <person name="Joet T."/>
            <person name="Labadie K."/>
            <person name="Lan T."/>
            <person name="Leclercq J."/>
            <person name="Lepelley M."/>
            <person name="Leroy T."/>
            <person name="Li L.T."/>
            <person name="Librado P."/>
            <person name="Lopez L."/>
            <person name="Munoz A."/>
            <person name="Noel B."/>
            <person name="Pallavicini A."/>
            <person name="Perrotta G."/>
            <person name="Poncet V."/>
            <person name="Pot D."/>
            <person name="Priyono X."/>
            <person name="Rigoreau M."/>
            <person name="Rouard M."/>
            <person name="Rozas J."/>
            <person name="Tranchant-Dubreuil C."/>
            <person name="VanBuren R."/>
            <person name="Zhang Q."/>
            <person name="Andrade A.C."/>
            <person name="Argout X."/>
            <person name="Bertrand B."/>
            <person name="de Kochko A."/>
            <person name="Graziosi G."/>
            <person name="Henry R.J."/>
            <person name="Jayarama X."/>
            <person name="Ming R."/>
            <person name="Nagai C."/>
            <person name="Rounsley S."/>
            <person name="Sankoff D."/>
            <person name="Giuliano G."/>
            <person name="Albert V.A."/>
            <person name="Wincker P."/>
            <person name="Lashermes P."/>
        </authorList>
    </citation>
    <scope>NUCLEOTIDE SEQUENCE [LARGE SCALE GENOMIC DNA]</scope>
    <source>
        <strain evidence="2">cv. DH200-94</strain>
    </source>
</reference>
<keyword evidence="2" id="KW-1185">Reference proteome</keyword>
<name>A0A068U5N4_COFCA</name>
<dbReference type="STRING" id="49390.A0A068U5N4"/>
<dbReference type="InParanoid" id="A0A068U5N4"/>
<dbReference type="PANTHER" id="PTHR14449:SF2">
    <property type="entry name" value="FANCONI ANEMIA GROUP F PROTEIN"/>
    <property type="match status" value="1"/>
</dbReference>
<organism evidence="1 2">
    <name type="scientific">Coffea canephora</name>
    <name type="common">Robusta coffee</name>
    <dbReference type="NCBI Taxonomy" id="49390"/>
    <lineage>
        <taxon>Eukaryota</taxon>
        <taxon>Viridiplantae</taxon>
        <taxon>Streptophyta</taxon>
        <taxon>Embryophyta</taxon>
        <taxon>Tracheophyta</taxon>
        <taxon>Spermatophyta</taxon>
        <taxon>Magnoliopsida</taxon>
        <taxon>eudicotyledons</taxon>
        <taxon>Gunneridae</taxon>
        <taxon>Pentapetalae</taxon>
        <taxon>asterids</taxon>
        <taxon>lamiids</taxon>
        <taxon>Gentianales</taxon>
        <taxon>Rubiaceae</taxon>
        <taxon>Ixoroideae</taxon>
        <taxon>Gardenieae complex</taxon>
        <taxon>Bertiereae - Coffeeae clade</taxon>
        <taxon>Coffeeae</taxon>
        <taxon>Coffea</taxon>
    </lineage>
</organism>
<dbReference type="Pfam" id="PF11107">
    <property type="entry name" value="FANCF"/>
    <property type="match status" value="1"/>
</dbReference>
<dbReference type="PANTHER" id="PTHR14449">
    <property type="entry name" value="FANCONI ANEMIA GROUP F PROTEIN FANCF"/>
    <property type="match status" value="1"/>
</dbReference>
<proteinExistence type="predicted"/>
<dbReference type="PhylomeDB" id="A0A068U5N4"/>
<dbReference type="OrthoDB" id="1930482at2759"/>
<evidence type="ECO:0000313" key="2">
    <source>
        <dbReference type="Proteomes" id="UP000295252"/>
    </source>
</evidence>
<dbReference type="OMA" id="CLYTFHI"/>
<dbReference type="EMBL" id="HG739095">
    <property type="protein sequence ID" value="CDP03786.1"/>
    <property type="molecule type" value="Genomic_DNA"/>
</dbReference>
<dbReference type="InterPro" id="IPR035428">
    <property type="entry name" value="FANCF"/>
</dbReference>
<evidence type="ECO:0000313" key="1">
    <source>
        <dbReference type="EMBL" id="CDP03786.1"/>
    </source>
</evidence>
<dbReference type="FunCoup" id="A0A068U5N4">
    <property type="interactions" value="27"/>
</dbReference>
<dbReference type="GO" id="GO:0036297">
    <property type="term" value="P:interstrand cross-link repair"/>
    <property type="evidence" value="ECO:0007669"/>
    <property type="project" value="InterPro"/>
</dbReference>
<sequence length="406" mass="45811">MGWSYPDISLEDLMRVIKGFVDMLVLASGYQSSGRLSHWDSHNIEKAFQWATFLEIVLRSLRSSDDNQDSVAELDAALSQLTSNPCFPEGLRQLSCTTLSHARDLMVKHLVRSVPLTDAHLRASVAAVIGIDSHQFQSIGTDELHLYLERLMTNALKDFILTGSNAFSSFTKSAVQGLGRRQLEVSCISAAETGLDALSNMITKSNMIHDHGTTTEERPVEPAVWSQWKLRSLSYLLNKRTIRLVSGAALLFSAPKQQWIQELLLLGSIAHKWSSLVEKFMSSSYECLTIFKLFQEVQNFLSGRLQNLCCEENILTEEQGALEYLEGLLGNQFHHFWKMSPVLLAMAIPSRSMLFRLYLIELEHQMRGDSSAIRCCSCMMDGKNHGECEIAERIWCLYIFQASGTW</sequence>
<gene>
    <name evidence="1" type="ORF">GSCOC_T00016268001</name>
</gene>